<dbReference type="SUPFAM" id="SSF53098">
    <property type="entry name" value="Ribonuclease H-like"/>
    <property type="match status" value="1"/>
</dbReference>
<sequence length="1185" mass="133831">MGDDIHRQAGNGDDMHGALHGEQGVIGAQMHNDHGHDSKGTQILTVQTLGEDKKQMADTTTMQNNNVDTHHGQEDKGPQPIVEHILGVEHHQEADNTDLDNLYVDLRRVQEVDSKANAGDEIILPIIARNLSPRLVVPRENSMETSTHALNIDQSVAVEQDCRQVRGKEIFGYSIVVLLCVPSLRVQTSIFLIDVQNSLLPSPIIMSFVHAKCSVEERRELWFNLLNDKPNSIPWCIGDSISVLYLARHPSDHAPLKISFAARSDNKPRPFRFLNIWTTKPELLEVIHQAWNQDVDGSPLRILCSKLLATKRAIQAWNKQHFGNIFDVVRSAEDAVQRAEEAVDHDVSEECQVELSKAQVQLRHALSIEGQFWSQKARVKWLRQGDRNSKYFHAAIRQRRAQGMIHRIKKSNSDWVGTNADIASEAISYLSDLFTSSLESSSEMWHLIPSMISEEDNVKLEAVPSIDEVYRVARSMDGDSAAGPDGFAGKFFTYAWEVVAQDVYKVVLSFFCGAELPRFITSTSIMLIPKMPNPQDFSQFRPISLCNFFNKLLSRILADRVACVLPKIISPQQTGFVKGRNITENFLLAQEVISGIGKKTRDGNVVIKLDMSKAYDRVAWGHIIGILRRFGFGEIFIDLVWRLLSNVWVSVIINGSSYGTRGVSKVFETADKCGKKLLLSSFVNVTGETTGDRMYHYICLEVISHTLSKVPALFWKVQIIIFWGSMSIYSSKDYVMEIKTAFLWRQGSANQACIGINASTSDVSCSDTRKGLSLWATFMKANCCRHLHPCQVELRAMDSALWRRIVNVSRQVELSMLWVVKYRACHFLYDNWLGNGALFLRATVVPNLSFENFIINGHWDVNMLCQTLPNEMVPSILDHPVPEEGGETKVIWMSTTSGKFSLNSVFGDIRQARNTSMVFERIWHPRFPLKVSFFMLQLLVERLPESIEHLFSNGDIASEVWNYFGGACDLEFPASSLRPRIIWKARNKAMFEGAQMRSSAICHAIFSEIQSMVGIQFKQGRYILNTDDYSKGNPGVGGSGGVLRDSKGMPLIGFSAYLGETTCLHAEARALLIGLQICVHRGFGNLYVQSDFLVLVGILQHRIHCPWHIRREVRQIWKFVEDSDRFLHYYREANTVADALSNVAVSHPEQQLKIYKAFNSFPRLARGAIRLDRLGMSSIRKIKLN</sequence>
<evidence type="ECO:0000259" key="2">
    <source>
        <dbReference type="Pfam" id="PF13456"/>
    </source>
</evidence>
<dbReference type="Gene3D" id="3.30.420.10">
    <property type="entry name" value="Ribonuclease H-like superfamily/Ribonuclease H"/>
    <property type="match status" value="1"/>
</dbReference>
<dbReference type="RefSeq" id="XP_071917209.1">
    <property type="nucleotide sequence ID" value="XM_072061108.1"/>
</dbReference>
<evidence type="ECO:0000259" key="1">
    <source>
        <dbReference type="Pfam" id="PF00078"/>
    </source>
</evidence>
<dbReference type="InterPro" id="IPR044730">
    <property type="entry name" value="RNase_H-like_dom_plant"/>
</dbReference>
<organism evidence="3 4">
    <name type="scientific">Coffea arabica</name>
    <name type="common">Arabian coffee</name>
    <dbReference type="NCBI Taxonomy" id="13443"/>
    <lineage>
        <taxon>Eukaryota</taxon>
        <taxon>Viridiplantae</taxon>
        <taxon>Streptophyta</taxon>
        <taxon>Embryophyta</taxon>
        <taxon>Tracheophyta</taxon>
        <taxon>Spermatophyta</taxon>
        <taxon>Magnoliopsida</taxon>
        <taxon>eudicotyledons</taxon>
        <taxon>Gunneridae</taxon>
        <taxon>Pentapetalae</taxon>
        <taxon>asterids</taxon>
        <taxon>lamiids</taxon>
        <taxon>Gentianales</taxon>
        <taxon>Rubiaceae</taxon>
        <taxon>Ixoroideae</taxon>
        <taxon>Gardenieae complex</taxon>
        <taxon>Bertiereae - Coffeeae clade</taxon>
        <taxon>Coffeeae</taxon>
        <taxon>Coffea</taxon>
    </lineage>
</organism>
<dbReference type="InterPro" id="IPR036397">
    <property type="entry name" value="RNaseH_sf"/>
</dbReference>
<accession>A0ABM4VCF9</accession>
<feature type="domain" description="Reverse transcriptase" evidence="1">
    <location>
        <begin position="535"/>
        <end position="661"/>
    </location>
</feature>
<evidence type="ECO:0000313" key="4">
    <source>
        <dbReference type="RefSeq" id="XP_071917209.1"/>
    </source>
</evidence>
<dbReference type="CDD" id="cd01650">
    <property type="entry name" value="RT_nLTR_like"/>
    <property type="match status" value="1"/>
</dbReference>
<feature type="domain" description="RNase H type-1" evidence="2">
    <location>
        <begin position="1031"/>
        <end position="1143"/>
    </location>
</feature>
<dbReference type="InterPro" id="IPR002156">
    <property type="entry name" value="RNaseH_domain"/>
</dbReference>
<dbReference type="PANTHER" id="PTHR46890:SF28">
    <property type="entry name" value="REVERSE TRANSCRIPTASE DOMAIN-CONTAINING PROTEIN"/>
    <property type="match status" value="1"/>
</dbReference>
<dbReference type="InterPro" id="IPR052343">
    <property type="entry name" value="Retrotransposon-Effector_Assoc"/>
</dbReference>
<protein>
    <recommendedName>
        <fullName evidence="5">Reverse transcriptase domain-containing protein</fullName>
    </recommendedName>
</protein>
<name>A0ABM4VCF9_COFAR</name>
<gene>
    <name evidence="4" type="primary">LOC140012798</name>
</gene>
<dbReference type="GeneID" id="140012798"/>
<dbReference type="PANTHER" id="PTHR46890">
    <property type="entry name" value="NON-LTR RETROLELEMENT REVERSE TRANSCRIPTASE-LIKE PROTEIN-RELATED"/>
    <property type="match status" value="1"/>
</dbReference>
<dbReference type="InterPro" id="IPR000477">
    <property type="entry name" value="RT_dom"/>
</dbReference>
<dbReference type="Pfam" id="PF13456">
    <property type="entry name" value="RVT_3"/>
    <property type="match status" value="1"/>
</dbReference>
<proteinExistence type="predicted"/>
<evidence type="ECO:0008006" key="5">
    <source>
        <dbReference type="Google" id="ProtNLM"/>
    </source>
</evidence>
<dbReference type="Pfam" id="PF00078">
    <property type="entry name" value="RVT_1"/>
    <property type="match status" value="1"/>
</dbReference>
<dbReference type="InterPro" id="IPR012337">
    <property type="entry name" value="RNaseH-like_sf"/>
</dbReference>
<reference evidence="4" key="1">
    <citation type="submission" date="2025-08" db="UniProtKB">
        <authorList>
            <consortium name="RefSeq"/>
        </authorList>
    </citation>
    <scope>IDENTIFICATION</scope>
    <source>
        <tissue evidence="4">Leaves</tissue>
    </source>
</reference>
<evidence type="ECO:0000313" key="3">
    <source>
        <dbReference type="Proteomes" id="UP001652660"/>
    </source>
</evidence>
<dbReference type="Proteomes" id="UP001652660">
    <property type="component" value="Chromosome 8e"/>
</dbReference>
<keyword evidence="3" id="KW-1185">Reference proteome</keyword>
<dbReference type="CDD" id="cd06222">
    <property type="entry name" value="RNase_H_like"/>
    <property type="match status" value="1"/>
</dbReference>